<evidence type="ECO:0000313" key="3">
    <source>
        <dbReference type="Proteomes" id="UP000807825"/>
    </source>
</evidence>
<keyword evidence="1" id="KW-0812">Transmembrane</keyword>
<proteinExistence type="predicted"/>
<protein>
    <submittedName>
        <fullName evidence="2">Uncharacterized protein</fullName>
    </submittedName>
</protein>
<evidence type="ECO:0000256" key="1">
    <source>
        <dbReference type="SAM" id="Phobius"/>
    </source>
</evidence>
<evidence type="ECO:0000313" key="2">
    <source>
        <dbReference type="EMBL" id="MBI5250898.1"/>
    </source>
</evidence>
<dbReference type="AlphaFoldDB" id="A0A9D6V2Y0"/>
<dbReference type="EMBL" id="JACRDE010000404">
    <property type="protein sequence ID" value="MBI5250898.1"/>
    <property type="molecule type" value="Genomic_DNA"/>
</dbReference>
<feature type="transmembrane region" description="Helical" evidence="1">
    <location>
        <begin position="153"/>
        <end position="175"/>
    </location>
</feature>
<keyword evidence="1" id="KW-0472">Membrane</keyword>
<reference evidence="2" key="1">
    <citation type="submission" date="2020-07" db="EMBL/GenBank/DDBJ databases">
        <title>Huge and variable diversity of episymbiotic CPR bacteria and DPANN archaea in groundwater ecosystems.</title>
        <authorList>
            <person name="He C.Y."/>
            <person name="Keren R."/>
            <person name="Whittaker M."/>
            <person name="Farag I.F."/>
            <person name="Doudna J."/>
            <person name="Cate J.H.D."/>
            <person name="Banfield J.F."/>
        </authorList>
    </citation>
    <scope>NUCLEOTIDE SEQUENCE</scope>
    <source>
        <strain evidence="2">NC_groundwater_1664_Pr3_B-0.1um_52_9</strain>
    </source>
</reference>
<comment type="caution">
    <text evidence="2">The sequence shown here is derived from an EMBL/GenBank/DDBJ whole genome shotgun (WGS) entry which is preliminary data.</text>
</comment>
<organism evidence="2 3">
    <name type="scientific">Desulfomonile tiedjei</name>
    <dbReference type="NCBI Taxonomy" id="2358"/>
    <lineage>
        <taxon>Bacteria</taxon>
        <taxon>Pseudomonadati</taxon>
        <taxon>Thermodesulfobacteriota</taxon>
        <taxon>Desulfomonilia</taxon>
        <taxon>Desulfomonilales</taxon>
        <taxon>Desulfomonilaceae</taxon>
        <taxon>Desulfomonile</taxon>
    </lineage>
</organism>
<dbReference type="Proteomes" id="UP000807825">
    <property type="component" value="Unassembled WGS sequence"/>
</dbReference>
<keyword evidence="1" id="KW-1133">Transmembrane helix</keyword>
<feature type="transmembrane region" description="Helical" evidence="1">
    <location>
        <begin position="114"/>
        <end position="141"/>
    </location>
</feature>
<feature type="transmembrane region" description="Helical" evidence="1">
    <location>
        <begin position="16"/>
        <end position="38"/>
    </location>
</feature>
<name>A0A9D6V2Y0_9BACT</name>
<feature type="transmembrane region" description="Helical" evidence="1">
    <location>
        <begin position="50"/>
        <end position="72"/>
    </location>
</feature>
<accession>A0A9D6V2Y0</accession>
<sequence>MLLGATGAFVTPPGEIPFPIIIGATLPIIIFLVAFRASCAFRGFVWAADLRLVAGIQAWRFAGLGFLALYAQGSLPGFFAWPAGLGDMAIGLTAPWIVLALAQRPGFETSRLFMVWNLLGILDLIIAVTTGALSSGLAMGISGQITTAPMARLPLVLVPAYLVPIFIMLHLTVFFQATHKKIVREET</sequence>
<feature type="transmembrane region" description="Helical" evidence="1">
    <location>
        <begin position="78"/>
        <end position="102"/>
    </location>
</feature>
<gene>
    <name evidence="2" type="ORF">HY912_15530</name>
</gene>